<evidence type="ECO:0000313" key="2">
    <source>
        <dbReference type="EMBL" id="EFN68868.1"/>
    </source>
</evidence>
<dbReference type="EMBL" id="GL438520">
    <property type="protein sequence ID" value="EFN68868.1"/>
    <property type="molecule type" value="Genomic_DNA"/>
</dbReference>
<protein>
    <submittedName>
        <fullName evidence="2">Uncharacterized protein</fullName>
    </submittedName>
</protein>
<reference evidence="2 3" key="1">
    <citation type="journal article" date="2010" name="Science">
        <title>Genomic comparison of the ants Camponotus floridanus and Harpegnathos saltator.</title>
        <authorList>
            <person name="Bonasio R."/>
            <person name="Zhang G."/>
            <person name="Ye C."/>
            <person name="Mutti N.S."/>
            <person name="Fang X."/>
            <person name="Qin N."/>
            <person name="Donahue G."/>
            <person name="Yang P."/>
            <person name="Li Q."/>
            <person name="Li C."/>
            <person name="Zhang P."/>
            <person name="Huang Z."/>
            <person name="Berger S.L."/>
            <person name="Reinberg D."/>
            <person name="Wang J."/>
            <person name="Liebig J."/>
        </authorList>
    </citation>
    <scope>NUCLEOTIDE SEQUENCE [LARGE SCALE GENOMIC DNA]</scope>
    <source>
        <strain evidence="3">C129</strain>
    </source>
</reference>
<feature type="compositionally biased region" description="Basic and acidic residues" evidence="1">
    <location>
        <begin position="45"/>
        <end position="57"/>
    </location>
</feature>
<evidence type="ECO:0000313" key="3">
    <source>
        <dbReference type="Proteomes" id="UP000000311"/>
    </source>
</evidence>
<dbReference type="Proteomes" id="UP000000311">
    <property type="component" value="Unassembled WGS sequence"/>
</dbReference>
<dbReference type="AlphaFoldDB" id="E2ACH0"/>
<feature type="region of interest" description="Disordered" evidence="1">
    <location>
        <begin position="26"/>
        <end position="93"/>
    </location>
</feature>
<dbReference type="InParanoid" id="E2ACH0"/>
<name>E2ACH0_CAMFO</name>
<gene>
    <name evidence="2" type="ORF">EAG_05876</name>
</gene>
<organism evidence="3">
    <name type="scientific">Camponotus floridanus</name>
    <name type="common">Florida carpenter ant</name>
    <dbReference type="NCBI Taxonomy" id="104421"/>
    <lineage>
        <taxon>Eukaryota</taxon>
        <taxon>Metazoa</taxon>
        <taxon>Ecdysozoa</taxon>
        <taxon>Arthropoda</taxon>
        <taxon>Hexapoda</taxon>
        <taxon>Insecta</taxon>
        <taxon>Pterygota</taxon>
        <taxon>Neoptera</taxon>
        <taxon>Endopterygota</taxon>
        <taxon>Hymenoptera</taxon>
        <taxon>Apocrita</taxon>
        <taxon>Aculeata</taxon>
        <taxon>Formicoidea</taxon>
        <taxon>Formicidae</taxon>
        <taxon>Formicinae</taxon>
        <taxon>Camponotus</taxon>
    </lineage>
</organism>
<sequence length="128" mass="14445">MSSSEEILKAIEDYLGEPAADTEVQFAPPTSLPKRPPRVKTLVQHSDRKNARKREIFLEQPPPPPARRSTRPYERPLPTLARTTSQPEVLKPMGPISVPPIQVKEPGLEFEVPHFAVHVSRCYKSRTS</sequence>
<accession>E2ACH0</accession>
<proteinExistence type="predicted"/>
<keyword evidence="3" id="KW-1185">Reference proteome</keyword>
<evidence type="ECO:0000256" key="1">
    <source>
        <dbReference type="SAM" id="MobiDB-lite"/>
    </source>
</evidence>